<gene>
    <name evidence="18 22" type="primary">aroB</name>
    <name evidence="22" type="ORF">HGR_06371</name>
</gene>
<dbReference type="InterPro" id="IPR030963">
    <property type="entry name" value="DHQ_synth_fam"/>
</dbReference>
<keyword evidence="9 18" id="KW-0963">Cytoplasm</keyword>
<dbReference type="GO" id="GO:0000166">
    <property type="term" value="F:nucleotide binding"/>
    <property type="evidence" value="ECO:0007669"/>
    <property type="project" value="UniProtKB-KW"/>
</dbReference>
<dbReference type="Pfam" id="PF24621">
    <property type="entry name" value="DHQS_C"/>
    <property type="match status" value="1"/>
</dbReference>
<evidence type="ECO:0000256" key="1">
    <source>
        <dbReference type="ARBA" id="ARBA00001393"/>
    </source>
</evidence>
<evidence type="ECO:0000256" key="7">
    <source>
        <dbReference type="ARBA" id="ARBA00013031"/>
    </source>
</evidence>
<feature type="binding site" evidence="18">
    <location>
        <position position="198"/>
    </location>
    <ligand>
        <name>NAD(+)</name>
        <dbReference type="ChEBI" id="CHEBI:57540"/>
    </ligand>
</feature>
<evidence type="ECO:0000256" key="8">
    <source>
        <dbReference type="ARBA" id="ARBA00017684"/>
    </source>
</evidence>
<evidence type="ECO:0000256" key="3">
    <source>
        <dbReference type="ARBA" id="ARBA00003485"/>
    </source>
</evidence>
<protein>
    <recommendedName>
        <fullName evidence="8 18">3-dehydroquinate synthase</fullName>
        <shortName evidence="18">DHQS</shortName>
        <ecNumber evidence="7 18">4.2.3.4</ecNumber>
    </recommendedName>
</protein>
<name>F3KS45_9BURK</name>
<keyword evidence="11 18" id="KW-0479">Metal-binding</keyword>
<evidence type="ECO:0000256" key="19">
    <source>
        <dbReference type="SAM" id="MobiDB-lite"/>
    </source>
</evidence>
<keyword evidence="14 18" id="KW-0520">NAD</keyword>
<feature type="binding site" evidence="18">
    <location>
        <position position="231"/>
    </location>
    <ligand>
        <name>Zn(2+)</name>
        <dbReference type="ChEBI" id="CHEBI:29105"/>
    </ligand>
</feature>
<dbReference type="RefSeq" id="WP_006297299.1">
    <property type="nucleotide sequence ID" value="NZ_AEGR01000048.1"/>
</dbReference>
<evidence type="ECO:0000256" key="10">
    <source>
        <dbReference type="ARBA" id="ARBA00022605"/>
    </source>
</evidence>
<evidence type="ECO:0000256" key="6">
    <source>
        <dbReference type="ARBA" id="ARBA00005412"/>
    </source>
</evidence>
<dbReference type="STRING" id="887062.HGR_06371"/>
<dbReference type="PANTHER" id="PTHR43622">
    <property type="entry name" value="3-DEHYDROQUINATE SYNTHASE"/>
    <property type="match status" value="1"/>
</dbReference>
<comment type="cofactor">
    <cofactor evidence="2 18">
        <name>NAD(+)</name>
        <dbReference type="ChEBI" id="CHEBI:57540"/>
    </cofactor>
</comment>
<evidence type="ECO:0000256" key="17">
    <source>
        <dbReference type="ARBA" id="ARBA00023285"/>
    </source>
</evidence>
<feature type="binding site" evidence="18">
    <location>
        <begin position="152"/>
        <end position="156"/>
    </location>
    <ligand>
        <name>NAD(+)</name>
        <dbReference type="ChEBI" id="CHEBI:57540"/>
    </ligand>
</feature>
<evidence type="ECO:0000256" key="14">
    <source>
        <dbReference type="ARBA" id="ARBA00023027"/>
    </source>
</evidence>
<dbReference type="HAMAP" id="MF_00110">
    <property type="entry name" value="DHQ_synthase"/>
    <property type="match status" value="1"/>
</dbReference>
<feature type="binding site" evidence="18">
    <location>
        <position position="311"/>
    </location>
    <ligand>
        <name>Zn(2+)</name>
        <dbReference type="ChEBI" id="CHEBI:29105"/>
    </ligand>
</feature>
<evidence type="ECO:0000259" key="21">
    <source>
        <dbReference type="Pfam" id="PF24621"/>
    </source>
</evidence>
<dbReference type="GO" id="GO:0009073">
    <property type="term" value="P:aromatic amino acid family biosynthetic process"/>
    <property type="evidence" value="ECO:0007669"/>
    <property type="project" value="UniProtKB-KW"/>
</dbReference>
<dbReference type="Pfam" id="PF01761">
    <property type="entry name" value="DHQ_synthase"/>
    <property type="match status" value="1"/>
</dbReference>
<dbReference type="InterPro" id="IPR030960">
    <property type="entry name" value="DHQS/DOIS_N"/>
</dbReference>
<comment type="caution">
    <text evidence="18">Lacks conserved residue(s) required for the propagation of feature annotation.</text>
</comment>
<evidence type="ECO:0000256" key="4">
    <source>
        <dbReference type="ARBA" id="ARBA00004496"/>
    </source>
</evidence>
<feature type="domain" description="3-dehydroquinate synthase N-terminal" evidence="20">
    <location>
        <begin position="114"/>
        <end position="226"/>
    </location>
</feature>
<comment type="subcellular location">
    <subcellularLocation>
        <location evidence="4 18">Cytoplasm</location>
    </subcellularLocation>
</comment>
<dbReference type="InterPro" id="IPR016037">
    <property type="entry name" value="DHQ_synth_AroB"/>
</dbReference>
<feature type="domain" description="3-dehydroquinate synthase C-terminal" evidence="21">
    <location>
        <begin position="228"/>
        <end position="375"/>
    </location>
</feature>
<organism evidence="22 23">
    <name type="scientific">Hylemonella gracilis ATCC 19624</name>
    <dbReference type="NCBI Taxonomy" id="887062"/>
    <lineage>
        <taxon>Bacteria</taxon>
        <taxon>Pseudomonadati</taxon>
        <taxon>Pseudomonadota</taxon>
        <taxon>Betaproteobacteria</taxon>
        <taxon>Burkholderiales</taxon>
        <taxon>Comamonadaceae</taxon>
        <taxon>Hylemonella</taxon>
    </lineage>
</organism>
<dbReference type="CDD" id="cd08195">
    <property type="entry name" value="DHQS"/>
    <property type="match status" value="1"/>
</dbReference>
<evidence type="ECO:0000256" key="13">
    <source>
        <dbReference type="ARBA" id="ARBA00022833"/>
    </source>
</evidence>
<dbReference type="GO" id="GO:0046872">
    <property type="term" value="F:metal ion binding"/>
    <property type="evidence" value="ECO:0007669"/>
    <property type="project" value="UniProtKB-KW"/>
</dbReference>
<dbReference type="GO" id="GO:0009423">
    <property type="term" value="P:chorismate biosynthetic process"/>
    <property type="evidence" value="ECO:0007669"/>
    <property type="project" value="UniProtKB-UniRule"/>
</dbReference>
<keyword evidence="15 18" id="KW-0057">Aromatic amino acid biosynthesis</keyword>
<evidence type="ECO:0000256" key="15">
    <source>
        <dbReference type="ARBA" id="ARBA00023141"/>
    </source>
</evidence>
<evidence type="ECO:0000256" key="11">
    <source>
        <dbReference type="ARBA" id="ARBA00022723"/>
    </source>
</evidence>
<feature type="binding site" evidence="18">
    <location>
        <position position="294"/>
    </location>
    <ligand>
        <name>Zn(2+)</name>
        <dbReference type="ChEBI" id="CHEBI:29105"/>
    </ligand>
</feature>
<keyword evidence="10 18" id="KW-0028">Amino-acid biosynthesis</keyword>
<feature type="binding site" evidence="18">
    <location>
        <position position="189"/>
    </location>
    <ligand>
        <name>NAD(+)</name>
        <dbReference type="ChEBI" id="CHEBI:57540"/>
    </ligand>
</feature>
<dbReference type="PIRSF" id="PIRSF001455">
    <property type="entry name" value="DHQ_synth"/>
    <property type="match status" value="1"/>
</dbReference>
<dbReference type="GO" id="GO:0008652">
    <property type="term" value="P:amino acid biosynthetic process"/>
    <property type="evidence" value="ECO:0007669"/>
    <property type="project" value="UniProtKB-KW"/>
</dbReference>
<evidence type="ECO:0000256" key="9">
    <source>
        <dbReference type="ARBA" id="ARBA00022490"/>
    </source>
</evidence>
<keyword evidence="13 18" id="KW-0862">Zinc</keyword>
<dbReference type="EC" id="4.2.3.4" evidence="7 18"/>
<comment type="cofactor">
    <cofactor evidence="18">
        <name>Co(2+)</name>
        <dbReference type="ChEBI" id="CHEBI:48828"/>
    </cofactor>
    <cofactor evidence="18">
        <name>Zn(2+)</name>
        <dbReference type="ChEBI" id="CHEBI:29105"/>
    </cofactor>
    <text evidence="18">Binds 1 divalent metal cation per subunit. Can use either Co(2+) or Zn(2+).</text>
</comment>
<dbReference type="eggNOG" id="COG0337">
    <property type="taxonomic scope" value="Bacteria"/>
</dbReference>
<dbReference type="AlphaFoldDB" id="F3KS45"/>
<dbReference type="FunFam" id="3.40.50.1970:FF:000001">
    <property type="entry name" value="3-dehydroquinate synthase"/>
    <property type="match status" value="1"/>
</dbReference>
<reference evidence="22 23" key="1">
    <citation type="journal article" date="2011" name="EMBO J.">
        <title>Structural diversity of bacterial flagellar motors.</title>
        <authorList>
            <person name="Chen S."/>
            <person name="Beeby M."/>
            <person name="Murphy G.E."/>
            <person name="Leadbetter J.R."/>
            <person name="Hendrixson D.R."/>
            <person name="Briegel A."/>
            <person name="Li Z."/>
            <person name="Shi J."/>
            <person name="Tocheva E.I."/>
            <person name="Muller A."/>
            <person name="Dobro M.J."/>
            <person name="Jensen G.J."/>
        </authorList>
    </citation>
    <scope>NUCLEOTIDE SEQUENCE [LARGE SCALE GENOMIC DNA]</scope>
    <source>
        <strain evidence="22 23">ATCC 19624</strain>
    </source>
</reference>
<feature type="binding site" evidence="18">
    <location>
        <begin position="176"/>
        <end position="177"/>
    </location>
    <ligand>
        <name>NAD(+)</name>
        <dbReference type="ChEBI" id="CHEBI:57540"/>
    </ligand>
</feature>
<evidence type="ECO:0000256" key="18">
    <source>
        <dbReference type="HAMAP-Rule" id="MF_00110"/>
    </source>
</evidence>
<evidence type="ECO:0000313" key="23">
    <source>
        <dbReference type="Proteomes" id="UP000016368"/>
    </source>
</evidence>
<dbReference type="UniPathway" id="UPA00053">
    <property type="reaction ID" value="UER00085"/>
</dbReference>
<keyword evidence="16 18" id="KW-0456">Lyase</keyword>
<dbReference type="Gene3D" id="3.40.50.1970">
    <property type="match status" value="1"/>
</dbReference>
<dbReference type="PANTHER" id="PTHR43622:SF7">
    <property type="entry name" value="3-DEHYDROQUINATE SYNTHASE, CHLOROPLASTIC"/>
    <property type="match status" value="1"/>
</dbReference>
<dbReference type="InterPro" id="IPR050071">
    <property type="entry name" value="Dehydroquinate_synthase"/>
</dbReference>
<comment type="similarity">
    <text evidence="6 18">Belongs to the sugar phosphate cyclases superfamily. Dehydroquinate synthase family.</text>
</comment>
<keyword evidence="12 18" id="KW-0547">Nucleotide-binding</keyword>
<proteinExistence type="inferred from homology"/>
<accession>F3KS45</accession>
<dbReference type="SUPFAM" id="SSF56796">
    <property type="entry name" value="Dehydroquinate synthase-like"/>
    <property type="match status" value="1"/>
</dbReference>
<dbReference type="OrthoDB" id="9806583at2"/>
<sequence length="411" mass="43524">MSSISPSTPVSAPASIRPVSYDVSESSGFRDGSAPAAEGDGTSPQQVRIELRESGADRSYPIFIGSGLLSWSASFAGLPKASQALIVSNTTVAPLYAETLKQALQAHHAQVTVLELPDGEAHKDWSTLNLIFDALLSQGADRKTVLYALGGGVVGDMTGFAAACYMRGVPFVQVPTTLLAQVDSSVGGKTAINHPQGKNMIGAFYQPKRVVCDLDLLKTLPARELSAGLAEVIKYGPIFDMALLDWLEQHMDALRALDTAALAHAVRRSCEIKAEVVGQDERESGLRAILNFGHTFGHAIEAGLGYGAWLHGEAVGCGMVMAATLSQRLGLVDAAFVARLKRLIERAGLPVVAPVLDKQDNAGRYLNLMRLDKKAEAGEIKFVVIERPGQAALRGAPDALVREVIDACAAA</sequence>
<dbReference type="GO" id="GO:0003856">
    <property type="term" value="F:3-dehydroquinate synthase activity"/>
    <property type="evidence" value="ECO:0007669"/>
    <property type="project" value="UniProtKB-UniRule"/>
</dbReference>
<dbReference type="GO" id="GO:0005737">
    <property type="term" value="C:cytoplasm"/>
    <property type="evidence" value="ECO:0007669"/>
    <property type="project" value="UniProtKB-SubCell"/>
</dbReference>
<comment type="caution">
    <text evidence="22">The sequence shown here is derived from an EMBL/GenBank/DDBJ whole genome shotgun (WGS) entry which is preliminary data.</text>
</comment>
<feature type="binding site" evidence="18">
    <location>
        <begin position="118"/>
        <end position="123"/>
    </location>
    <ligand>
        <name>NAD(+)</name>
        <dbReference type="ChEBI" id="CHEBI:57540"/>
    </ligand>
</feature>
<feature type="region of interest" description="Disordered" evidence="19">
    <location>
        <begin position="22"/>
        <end position="46"/>
    </location>
</feature>
<evidence type="ECO:0000256" key="16">
    <source>
        <dbReference type="ARBA" id="ARBA00023239"/>
    </source>
</evidence>
<dbReference type="NCBIfam" id="TIGR01357">
    <property type="entry name" value="aroB"/>
    <property type="match status" value="1"/>
</dbReference>
<keyword evidence="17 18" id="KW-0170">Cobalt</keyword>
<comment type="catalytic activity">
    <reaction evidence="1 18">
        <text>7-phospho-2-dehydro-3-deoxy-D-arabino-heptonate = 3-dehydroquinate + phosphate</text>
        <dbReference type="Rhea" id="RHEA:21968"/>
        <dbReference type="ChEBI" id="CHEBI:32364"/>
        <dbReference type="ChEBI" id="CHEBI:43474"/>
        <dbReference type="ChEBI" id="CHEBI:58394"/>
        <dbReference type="EC" id="4.2.3.4"/>
    </reaction>
</comment>
<evidence type="ECO:0000256" key="2">
    <source>
        <dbReference type="ARBA" id="ARBA00001911"/>
    </source>
</evidence>
<dbReference type="EMBL" id="AEGR01000048">
    <property type="protein sequence ID" value="EGI77405.1"/>
    <property type="molecule type" value="Genomic_DNA"/>
</dbReference>
<keyword evidence="23" id="KW-1185">Reference proteome</keyword>
<dbReference type="Gene3D" id="1.20.1090.10">
    <property type="entry name" value="Dehydroquinate synthase-like - alpha domain"/>
    <property type="match status" value="1"/>
</dbReference>
<dbReference type="Proteomes" id="UP000016368">
    <property type="component" value="Unassembled WGS sequence"/>
</dbReference>
<dbReference type="InterPro" id="IPR056179">
    <property type="entry name" value="DHQS_C"/>
</dbReference>
<evidence type="ECO:0000256" key="5">
    <source>
        <dbReference type="ARBA" id="ARBA00004661"/>
    </source>
</evidence>
<evidence type="ECO:0000256" key="12">
    <source>
        <dbReference type="ARBA" id="ARBA00022741"/>
    </source>
</evidence>
<comment type="pathway">
    <text evidence="5 18">Metabolic intermediate biosynthesis; chorismate biosynthesis; chorismate from D-erythrose 4-phosphate and phosphoenolpyruvate: step 2/7.</text>
</comment>
<evidence type="ECO:0000259" key="20">
    <source>
        <dbReference type="Pfam" id="PF01761"/>
    </source>
</evidence>
<comment type="function">
    <text evidence="3 18">Catalyzes the conversion of 3-deoxy-D-arabino-heptulosonate 7-phosphate (DAHP) to dehydroquinate (DHQ).</text>
</comment>
<evidence type="ECO:0000313" key="22">
    <source>
        <dbReference type="EMBL" id="EGI77405.1"/>
    </source>
</evidence>